<sequence>MFRATVAQKLMLALRAGKKTDQNSDGESREVRESIGPKPPEEETDQRRREEVRRMRIGAE</sequence>
<dbReference type="Proteomes" id="UP000775213">
    <property type="component" value="Unassembled WGS sequence"/>
</dbReference>
<feature type="compositionally biased region" description="Basic and acidic residues" evidence="1">
    <location>
        <begin position="18"/>
        <end position="60"/>
    </location>
</feature>
<organism evidence="2 3">
    <name type="scientific">Dendrobium chrysotoxum</name>
    <name type="common">Orchid</name>
    <dbReference type="NCBI Taxonomy" id="161865"/>
    <lineage>
        <taxon>Eukaryota</taxon>
        <taxon>Viridiplantae</taxon>
        <taxon>Streptophyta</taxon>
        <taxon>Embryophyta</taxon>
        <taxon>Tracheophyta</taxon>
        <taxon>Spermatophyta</taxon>
        <taxon>Magnoliopsida</taxon>
        <taxon>Liliopsida</taxon>
        <taxon>Asparagales</taxon>
        <taxon>Orchidaceae</taxon>
        <taxon>Epidendroideae</taxon>
        <taxon>Malaxideae</taxon>
        <taxon>Dendrobiinae</taxon>
        <taxon>Dendrobium</taxon>
    </lineage>
</organism>
<gene>
    <name evidence="2" type="ORF">IEQ34_007824</name>
</gene>
<dbReference type="EMBL" id="JAGFBR010000008">
    <property type="protein sequence ID" value="KAH0463242.1"/>
    <property type="molecule type" value="Genomic_DNA"/>
</dbReference>
<name>A0AAV7H2Y4_DENCH</name>
<dbReference type="AlphaFoldDB" id="A0AAV7H2Y4"/>
<reference evidence="2 3" key="1">
    <citation type="journal article" date="2021" name="Hortic Res">
        <title>Chromosome-scale assembly of the Dendrobium chrysotoxum genome enhances the understanding of orchid evolution.</title>
        <authorList>
            <person name="Zhang Y."/>
            <person name="Zhang G.Q."/>
            <person name="Zhang D."/>
            <person name="Liu X.D."/>
            <person name="Xu X.Y."/>
            <person name="Sun W.H."/>
            <person name="Yu X."/>
            <person name="Zhu X."/>
            <person name="Wang Z.W."/>
            <person name="Zhao X."/>
            <person name="Zhong W.Y."/>
            <person name="Chen H."/>
            <person name="Yin W.L."/>
            <person name="Huang T."/>
            <person name="Niu S.C."/>
            <person name="Liu Z.J."/>
        </authorList>
    </citation>
    <scope>NUCLEOTIDE SEQUENCE [LARGE SCALE GENOMIC DNA]</scope>
    <source>
        <strain evidence="2">Lindl</strain>
    </source>
</reference>
<evidence type="ECO:0000313" key="3">
    <source>
        <dbReference type="Proteomes" id="UP000775213"/>
    </source>
</evidence>
<evidence type="ECO:0000256" key="1">
    <source>
        <dbReference type="SAM" id="MobiDB-lite"/>
    </source>
</evidence>
<accession>A0AAV7H2Y4</accession>
<comment type="caution">
    <text evidence="2">The sequence shown here is derived from an EMBL/GenBank/DDBJ whole genome shotgun (WGS) entry which is preliminary data.</text>
</comment>
<protein>
    <submittedName>
        <fullName evidence="2">Uncharacterized protein</fullName>
    </submittedName>
</protein>
<proteinExistence type="predicted"/>
<evidence type="ECO:0000313" key="2">
    <source>
        <dbReference type="EMBL" id="KAH0463242.1"/>
    </source>
</evidence>
<keyword evidence="3" id="KW-1185">Reference proteome</keyword>
<feature type="region of interest" description="Disordered" evidence="1">
    <location>
        <begin position="16"/>
        <end position="60"/>
    </location>
</feature>